<keyword evidence="2" id="KW-1185">Reference proteome</keyword>
<evidence type="ECO:0000313" key="1">
    <source>
        <dbReference type="EMBL" id="PSW19117.1"/>
    </source>
</evidence>
<dbReference type="AlphaFoldDB" id="A0A0J8V797"/>
<reference evidence="1 2" key="1">
    <citation type="submission" date="2018-01" db="EMBL/GenBank/DDBJ databases">
        <title>Whole genome sequencing of Histamine producing bacteria.</title>
        <authorList>
            <person name="Butler K."/>
        </authorList>
    </citation>
    <scope>NUCLEOTIDE SEQUENCE [LARGE SCALE GENOMIC DNA]</scope>
    <source>
        <strain evidence="1 2">DSM 24669</strain>
    </source>
</reference>
<gene>
    <name evidence="1" type="ORF">C9I94_23895</name>
</gene>
<dbReference type="EMBL" id="PYLZ01000021">
    <property type="protein sequence ID" value="PSW19117.1"/>
    <property type="molecule type" value="Genomic_DNA"/>
</dbReference>
<proteinExistence type="predicted"/>
<name>A0A0J8V797_9GAMM</name>
<dbReference type="Proteomes" id="UP000240481">
    <property type="component" value="Unassembled WGS sequence"/>
</dbReference>
<evidence type="ECO:0000313" key="2">
    <source>
        <dbReference type="Proteomes" id="UP000240481"/>
    </source>
</evidence>
<comment type="caution">
    <text evidence="1">The sequence shown here is derived from an EMBL/GenBank/DDBJ whole genome shotgun (WGS) entry which is preliminary data.</text>
</comment>
<dbReference type="RefSeq" id="WP_048900370.1">
    <property type="nucleotide sequence ID" value="NZ_AP024852.1"/>
</dbReference>
<protein>
    <submittedName>
        <fullName evidence="1">Uncharacterized protein</fullName>
    </submittedName>
</protein>
<accession>A0A0J8V797</accession>
<organism evidence="1 2">
    <name type="scientific">Photobacterium swingsii</name>
    <dbReference type="NCBI Taxonomy" id="680026"/>
    <lineage>
        <taxon>Bacteria</taxon>
        <taxon>Pseudomonadati</taxon>
        <taxon>Pseudomonadota</taxon>
        <taxon>Gammaproteobacteria</taxon>
        <taxon>Vibrionales</taxon>
        <taxon>Vibrionaceae</taxon>
        <taxon>Photobacterium</taxon>
    </lineage>
</organism>
<sequence>MEDELNFLYQRVFKVAKHFLDQSKLFTVQELSQHNEPTYEQFAEYANLMASTIGAIAEAGGWDEERISLNARQAALLMEKMALCIANHDQDGLKAAEHDLEKMSFV</sequence>